<evidence type="ECO:0000313" key="2">
    <source>
        <dbReference type="Proteomes" id="UP000481339"/>
    </source>
</evidence>
<comment type="caution">
    <text evidence="1">The sequence shown here is derived from an EMBL/GenBank/DDBJ whole genome shotgun (WGS) entry which is preliminary data.</text>
</comment>
<dbReference type="EMBL" id="WBKA01000010">
    <property type="protein sequence ID" value="KAB1631043.1"/>
    <property type="molecule type" value="Genomic_DNA"/>
</dbReference>
<dbReference type="OrthoDB" id="4808431at2"/>
<name>A0A7C8BM99_9MICO</name>
<proteinExistence type="predicted"/>
<reference evidence="1 2" key="1">
    <citation type="submission" date="2019-09" db="EMBL/GenBank/DDBJ databases">
        <title>Phylogeny of genus Pseudoclavibacter and closely related genus.</title>
        <authorList>
            <person name="Li Y."/>
        </authorList>
    </citation>
    <scope>NUCLEOTIDE SEQUENCE [LARGE SCALE GENOMIC DNA]</scope>
    <source>
        <strain evidence="1 2">JCM 16921</strain>
    </source>
</reference>
<organism evidence="1 2">
    <name type="scientific">Pseudoclavibacter caeni</name>
    <dbReference type="NCBI Taxonomy" id="908846"/>
    <lineage>
        <taxon>Bacteria</taxon>
        <taxon>Bacillati</taxon>
        <taxon>Actinomycetota</taxon>
        <taxon>Actinomycetes</taxon>
        <taxon>Micrococcales</taxon>
        <taxon>Microbacteriaceae</taxon>
        <taxon>Pseudoclavibacter</taxon>
    </lineage>
</organism>
<accession>A0A7C8BM99</accession>
<dbReference type="Gene3D" id="1.10.520.40">
    <property type="entry name" value="CRISPR-associated protein Cse2"/>
    <property type="match status" value="1"/>
</dbReference>
<dbReference type="Pfam" id="PF09485">
    <property type="entry name" value="CRISPR_Cse2"/>
    <property type="match status" value="1"/>
</dbReference>
<dbReference type="Proteomes" id="UP000481339">
    <property type="component" value="Unassembled WGS sequence"/>
</dbReference>
<dbReference type="InterPro" id="IPR013382">
    <property type="entry name" value="CRISPR-assoc_prot_Cse2"/>
</dbReference>
<sequence>MTEPHTERAPQPELRAFPKYIDTRVKALVYGNPELLRGAGYLRNGSQATATLARLRHNVGKPLGADPDILAWTIADLPQSRPTDADQPTDRELASHTALTLFALHQQSNHDSSAHRLGTSFGRACAFLRVGTPNTKGIDRRFTAVQTSTDWEETVRHARGLVQLLKAGRQPFDYAHFAEDLVTLRDPDRATGVRLRWGRDFVRPVKTNATPGEN</sequence>
<evidence type="ECO:0000313" key="1">
    <source>
        <dbReference type="EMBL" id="KAB1631043.1"/>
    </source>
</evidence>
<dbReference type="RefSeq" id="WP_158036902.1">
    <property type="nucleotide sequence ID" value="NZ_BAAAZV010000009.1"/>
</dbReference>
<dbReference type="AlphaFoldDB" id="A0A7C8BM99"/>
<dbReference type="CDD" id="cd09731">
    <property type="entry name" value="Cse2_I-E"/>
    <property type="match status" value="1"/>
</dbReference>
<protein>
    <submittedName>
        <fullName evidence="1">Type I-E CRISPR-associated protein Cse2/CasB</fullName>
    </submittedName>
</protein>
<keyword evidence="2" id="KW-1185">Reference proteome</keyword>
<dbReference type="InterPro" id="IPR038287">
    <property type="entry name" value="Cse2_sf"/>
</dbReference>
<dbReference type="NCBIfam" id="TIGR02548">
    <property type="entry name" value="casB_cse2"/>
    <property type="match status" value="1"/>
</dbReference>
<gene>
    <name evidence="1" type="primary">casB</name>
    <name evidence="1" type="ORF">F8O02_08915</name>
</gene>